<organism evidence="7 8">
    <name type="scientific">Urochloa decumbens</name>
    <dbReference type="NCBI Taxonomy" id="240449"/>
    <lineage>
        <taxon>Eukaryota</taxon>
        <taxon>Viridiplantae</taxon>
        <taxon>Streptophyta</taxon>
        <taxon>Embryophyta</taxon>
        <taxon>Tracheophyta</taxon>
        <taxon>Spermatophyta</taxon>
        <taxon>Magnoliopsida</taxon>
        <taxon>Liliopsida</taxon>
        <taxon>Poales</taxon>
        <taxon>Poaceae</taxon>
        <taxon>PACMAD clade</taxon>
        <taxon>Panicoideae</taxon>
        <taxon>Panicodae</taxon>
        <taxon>Paniceae</taxon>
        <taxon>Melinidinae</taxon>
        <taxon>Urochloa</taxon>
    </lineage>
</organism>
<evidence type="ECO:0000256" key="2">
    <source>
        <dbReference type="ARBA" id="ARBA00010846"/>
    </source>
</evidence>
<evidence type="ECO:0000256" key="4">
    <source>
        <dbReference type="SAM" id="Phobius"/>
    </source>
</evidence>
<dbReference type="InterPro" id="IPR056423">
    <property type="entry name" value="BACK_BPM_SPOP"/>
</dbReference>
<evidence type="ECO:0000313" key="7">
    <source>
        <dbReference type="EMBL" id="CAL5091524.1"/>
    </source>
</evidence>
<dbReference type="PROSITE" id="PS50144">
    <property type="entry name" value="MATH"/>
    <property type="match status" value="1"/>
</dbReference>
<feature type="transmembrane region" description="Helical" evidence="4">
    <location>
        <begin position="396"/>
        <end position="416"/>
    </location>
</feature>
<dbReference type="Gene3D" id="3.30.710.10">
    <property type="entry name" value="Potassium Channel Kv1.1, Chain A"/>
    <property type="match status" value="1"/>
</dbReference>
<feature type="region of interest" description="Disordered" evidence="3">
    <location>
        <begin position="156"/>
        <end position="204"/>
    </location>
</feature>
<comment type="pathway">
    <text evidence="1">Protein modification; protein ubiquitination.</text>
</comment>
<dbReference type="PROSITE" id="PS50097">
    <property type="entry name" value="BTB"/>
    <property type="match status" value="1"/>
</dbReference>
<dbReference type="AlphaFoldDB" id="A0ABC9GBH8"/>
<dbReference type="InterPro" id="IPR002083">
    <property type="entry name" value="MATH/TRAF_dom"/>
</dbReference>
<feature type="domain" description="MATH" evidence="6">
    <location>
        <begin position="14"/>
        <end position="149"/>
    </location>
</feature>
<gene>
    <name evidence="7" type="ORF">URODEC1_LOCUS114413</name>
</gene>
<sequence>MSATITMPPPPPCDGKLTMTIGSYSEAKKLEIGSGYRINHPVDVGGYSWSVALYPDGELTSTGYMSLFLVLVDVRRTAAAGEDEDIRVKFRFVMHEEGGGETPAFTSGDVAATFTRRWTVHGFERFISREHFEKSALSKSDRLAIRCDLTVFPAAAGQPAPSPSGVKAPAPAPASNTPPKPSATKAAPPSSSSRTAPPPASGLLNADLGRLLETKEGADVELEVGGKVFAAHKTVLAARSPVFKEDFFGTAKEKDTGFVRVIGDMHTEAFEALLHYMYTDTLPEMMPKNLREQLLLTLELLVAADRYGMKGLKSLTEDKLCDHVGVSTVLLILEFAEKGQWCKVKKKCLGFIASGANARTVLAGNDFESLARSCPSAVRDVITEILDTREARCRRLVNACFYAFCFLLLFLVFAVFKKQ</sequence>
<keyword evidence="4" id="KW-1133">Transmembrane helix</keyword>
<evidence type="ECO:0000259" key="6">
    <source>
        <dbReference type="PROSITE" id="PS50144"/>
    </source>
</evidence>
<evidence type="ECO:0000256" key="1">
    <source>
        <dbReference type="ARBA" id="ARBA00004906"/>
    </source>
</evidence>
<keyword evidence="4" id="KW-0472">Membrane</keyword>
<dbReference type="SUPFAM" id="SSF49599">
    <property type="entry name" value="TRAF domain-like"/>
    <property type="match status" value="1"/>
</dbReference>
<dbReference type="InterPro" id="IPR045005">
    <property type="entry name" value="BPM1-6"/>
</dbReference>
<dbReference type="EMBL" id="OZ075118">
    <property type="protein sequence ID" value="CAL5091524.1"/>
    <property type="molecule type" value="Genomic_DNA"/>
</dbReference>
<feature type="domain" description="BTB" evidence="5">
    <location>
        <begin position="218"/>
        <end position="282"/>
    </location>
</feature>
<accession>A0ABC9GBH8</accession>
<dbReference type="PANTHER" id="PTHR26379:SF506">
    <property type="entry name" value="BTB DOMAIN-CONTAINING PROTEIN"/>
    <property type="match status" value="1"/>
</dbReference>
<reference evidence="7" key="1">
    <citation type="submission" date="2024-10" db="EMBL/GenBank/DDBJ databases">
        <authorList>
            <person name="Ryan C."/>
        </authorList>
    </citation>
    <scope>NUCLEOTIDE SEQUENCE [LARGE SCALE GENOMIC DNA]</scope>
</reference>
<dbReference type="Pfam" id="PF00651">
    <property type="entry name" value="BTB"/>
    <property type="match status" value="1"/>
</dbReference>
<dbReference type="CDD" id="cd00121">
    <property type="entry name" value="MATH"/>
    <property type="match status" value="1"/>
</dbReference>
<dbReference type="Pfam" id="PF22486">
    <property type="entry name" value="MATH_2"/>
    <property type="match status" value="1"/>
</dbReference>
<dbReference type="PANTHER" id="PTHR26379">
    <property type="entry name" value="BTB/POZ AND MATH DOMAIN-CONTAINING PROTEIN 1"/>
    <property type="match status" value="1"/>
</dbReference>
<dbReference type="Gene3D" id="2.60.210.10">
    <property type="entry name" value="Apoptosis, Tumor Necrosis Factor Receptor Associated Protein 2, Chain A"/>
    <property type="match status" value="1"/>
</dbReference>
<feature type="compositionally biased region" description="Low complexity" evidence="3">
    <location>
        <begin position="156"/>
        <end position="169"/>
    </location>
</feature>
<protein>
    <submittedName>
        <fullName evidence="7">Uncharacterized protein</fullName>
    </submittedName>
</protein>
<dbReference type="SUPFAM" id="SSF54695">
    <property type="entry name" value="POZ domain"/>
    <property type="match status" value="1"/>
</dbReference>
<evidence type="ECO:0000256" key="3">
    <source>
        <dbReference type="SAM" id="MobiDB-lite"/>
    </source>
</evidence>
<keyword evidence="8" id="KW-1185">Reference proteome</keyword>
<keyword evidence="4" id="KW-0812">Transmembrane</keyword>
<dbReference type="InterPro" id="IPR000210">
    <property type="entry name" value="BTB/POZ_dom"/>
</dbReference>
<dbReference type="Proteomes" id="UP001497457">
    <property type="component" value="Chromosome 8b"/>
</dbReference>
<proteinExistence type="inferred from homology"/>
<name>A0ABC9GBH8_9POAL</name>
<evidence type="ECO:0000259" key="5">
    <source>
        <dbReference type="PROSITE" id="PS50097"/>
    </source>
</evidence>
<dbReference type="Pfam" id="PF24570">
    <property type="entry name" value="BACK_BPM_SPOP"/>
    <property type="match status" value="1"/>
</dbReference>
<dbReference type="InterPro" id="IPR011333">
    <property type="entry name" value="SKP1/BTB/POZ_sf"/>
</dbReference>
<comment type="similarity">
    <text evidence="2">Belongs to the Tdpoz family.</text>
</comment>
<dbReference type="SMART" id="SM00225">
    <property type="entry name" value="BTB"/>
    <property type="match status" value="1"/>
</dbReference>
<feature type="compositionally biased region" description="Pro residues" evidence="3">
    <location>
        <begin position="170"/>
        <end position="181"/>
    </location>
</feature>
<evidence type="ECO:0000313" key="8">
    <source>
        <dbReference type="Proteomes" id="UP001497457"/>
    </source>
</evidence>
<feature type="compositionally biased region" description="Low complexity" evidence="3">
    <location>
        <begin position="182"/>
        <end position="195"/>
    </location>
</feature>
<dbReference type="InterPro" id="IPR008974">
    <property type="entry name" value="TRAF-like"/>
</dbReference>